<dbReference type="Proteomes" id="UP000251942">
    <property type="component" value="Unassembled WGS sequence"/>
</dbReference>
<accession>A0A0W0UA88</accession>
<dbReference type="Proteomes" id="UP000054698">
    <property type="component" value="Unassembled WGS sequence"/>
</dbReference>
<dbReference type="InterPro" id="IPR002575">
    <property type="entry name" value="Aminoglycoside_PTrfase"/>
</dbReference>
<dbReference type="OrthoDB" id="6255775at2"/>
<reference evidence="3 5" key="2">
    <citation type="submission" date="2018-06" db="EMBL/GenBank/DDBJ databases">
        <authorList>
            <consortium name="Pathogen Informatics"/>
            <person name="Doyle S."/>
        </authorList>
    </citation>
    <scope>NUCLEOTIDE SEQUENCE [LARGE SCALE GENOMIC DNA]</scope>
    <source>
        <strain evidence="3 5">NCTC12022</strain>
    </source>
</reference>
<keyword evidence="3" id="KW-0418">Kinase</keyword>
<evidence type="ECO:0000259" key="1">
    <source>
        <dbReference type="Pfam" id="PF01636"/>
    </source>
</evidence>
<evidence type="ECO:0000313" key="5">
    <source>
        <dbReference type="Proteomes" id="UP000251942"/>
    </source>
</evidence>
<evidence type="ECO:0000313" key="3">
    <source>
        <dbReference type="EMBL" id="SPX62204.1"/>
    </source>
</evidence>
<sequence>MATDPVHGNENLNKEIIQWGYNYLASHRYRLKSIQPENVQHTPWSYVVRFITSDGYIYLKHTPPLLALEPVITNMLHDQFHASVPEVIAVNAELNCFLMKDAGRPLREVLKKQFDPILLCRAIEQFTFIQLAVASNVDNFLDIGVPDWRLDKLPVLYQQLLSQKDLLMEDGLSEIERNELESLLPTIFNLCKKLSDVSIKQTLVQCDFHDNNILISDISQIITFIDLGEIVISHPFFSLVGCLRQATFHHALTKEDDAYLQLVDVCLKNYLAFESKSHLFDAFVIAQLLWFVYEALAQYRLRIACDEARFLSFQRHGKLSGRLKELLAACRASD</sequence>
<name>A0A0W0UA88_9GAMM</name>
<gene>
    <name evidence="2" type="ORF">Lfee_0032</name>
    <name evidence="3" type="ORF">NCTC12022_02961</name>
</gene>
<dbReference type="EMBL" id="UASS01000037">
    <property type="protein sequence ID" value="SPX62204.1"/>
    <property type="molecule type" value="Genomic_DNA"/>
</dbReference>
<dbReference type="InterPro" id="IPR011009">
    <property type="entry name" value="Kinase-like_dom_sf"/>
</dbReference>
<protein>
    <submittedName>
        <fullName evidence="2">Phosphotransferase enzyme family protein</fullName>
    </submittedName>
    <submittedName>
        <fullName evidence="3">Predicted phosphotransferase related to Ser/Thr protein kinases</fullName>
    </submittedName>
</protein>
<dbReference type="Pfam" id="PF01636">
    <property type="entry name" value="APH"/>
    <property type="match status" value="1"/>
</dbReference>
<feature type="domain" description="Aminoglycoside phosphotransferase" evidence="1">
    <location>
        <begin position="98"/>
        <end position="260"/>
    </location>
</feature>
<dbReference type="RefSeq" id="WP_058443255.1">
    <property type="nucleotide sequence ID" value="NZ_CAAAHT010000015.1"/>
</dbReference>
<keyword evidence="4" id="KW-1185">Reference proteome</keyword>
<proteinExistence type="predicted"/>
<dbReference type="SUPFAM" id="SSF56112">
    <property type="entry name" value="Protein kinase-like (PK-like)"/>
    <property type="match status" value="1"/>
</dbReference>
<keyword evidence="2" id="KW-0808">Transferase</keyword>
<reference evidence="2 4" key="1">
    <citation type="submission" date="2015-11" db="EMBL/GenBank/DDBJ databases">
        <title>Genomic analysis of 38 Legionella species identifies large and diverse effector repertoires.</title>
        <authorList>
            <person name="Burstein D."/>
            <person name="Amaro F."/>
            <person name="Zusman T."/>
            <person name="Lifshitz Z."/>
            <person name="Cohen O."/>
            <person name="Gilbert J.A."/>
            <person name="Pupko T."/>
            <person name="Shuman H.A."/>
            <person name="Segal G."/>
        </authorList>
    </citation>
    <scope>NUCLEOTIDE SEQUENCE [LARGE SCALE GENOMIC DNA]</scope>
    <source>
        <strain evidence="2 4">WO-44C</strain>
    </source>
</reference>
<evidence type="ECO:0000313" key="2">
    <source>
        <dbReference type="EMBL" id="KTD04894.1"/>
    </source>
</evidence>
<dbReference type="STRING" id="453.Lfee_0032"/>
<evidence type="ECO:0000313" key="4">
    <source>
        <dbReference type="Proteomes" id="UP000054698"/>
    </source>
</evidence>
<dbReference type="AlphaFoldDB" id="A0A0W0UA88"/>
<organism evidence="2 4">
    <name type="scientific">Legionella feeleii</name>
    <dbReference type="NCBI Taxonomy" id="453"/>
    <lineage>
        <taxon>Bacteria</taxon>
        <taxon>Pseudomonadati</taxon>
        <taxon>Pseudomonadota</taxon>
        <taxon>Gammaproteobacteria</taxon>
        <taxon>Legionellales</taxon>
        <taxon>Legionellaceae</taxon>
        <taxon>Legionella</taxon>
    </lineage>
</organism>
<dbReference type="GO" id="GO:0016301">
    <property type="term" value="F:kinase activity"/>
    <property type="evidence" value="ECO:0007669"/>
    <property type="project" value="UniProtKB-KW"/>
</dbReference>
<dbReference type="PATRIC" id="fig|453.4.peg.37"/>
<dbReference type="EMBL" id="LNYB01000004">
    <property type="protein sequence ID" value="KTD04894.1"/>
    <property type="molecule type" value="Genomic_DNA"/>
</dbReference>